<sequence length="87" mass="9967">MNINRLECTKERGREWKEGTYLNTPFCGTFATTSRQIGTARSMMCSGSQNHSDEFNSILIKDGVLEIFTSNCLSPMVNLRYKCYEIK</sequence>
<gene>
    <name evidence="1" type="ORF">T05_3888</name>
</gene>
<accession>A0A0V0U4F3</accession>
<dbReference type="AlphaFoldDB" id="A0A0V0U4F3"/>
<evidence type="ECO:0000313" key="1">
    <source>
        <dbReference type="EMBL" id="KRX46145.1"/>
    </source>
</evidence>
<comment type="caution">
    <text evidence="1">The sequence shown here is derived from an EMBL/GenBank/DDBJ whole genome shotgun (WGS) entry which is preliminary data.</text>
</comment>
<dbReference type="Proteomes" id="UP000055048">
    <property type="component" value="Unassembled WGS sequence"/>
</dbReference>
<reference evidence="1 2" key="1">
    <citation type="submission" date="2015-01" db="EMBL/GenBank/DDBJ databases">
        <title>Evolution of Trichinella species and genotypes.</title>
        <authorList>
            <person name="Korhonen P.K."/>
            <person name="Edoardo P."/>
            <person name="Giuseppe L.R."/>
            <person name="Gasser R.B."/>
        </authorList>
    </citation>
    <scope>NUCLEOTIDE SEQUENCE [LARGE SCALE GENOMIC DNA]</scope>
    <source>
        <strain evidence="1">ISS417</strain>
    </source>
</reference>
<dbReference type="EMBL" id="JYDJ01000063">
    <property type="protein sequence ID" value="KRX46145.1"/>
    <property type="molecule type" value="Genomic_DNA"/>
</dbReference>
<keyword evidence="2" id="KW-1185">Reference proteome</keyword>
<organism evidence="1 2">
    <name type="scientific">Trichinella murrelli</name>
    <dbReference type="NCBI Taxonomy" id="144512"/>
    <lineage>
        <taxon>Eukaryota</taxon>
        <taxon>Metazoa</taxon>
        <taxon>Ecdysozoa</taxon>
        <taxon>Nematoda</taxon>
        <taxon>Enoplea</taxon>
        <taxon>Dorylaimia</taxon>
        <taxon>Trichinellida</taxon>
        <taxon>Trichinellidae</taxon>
        <taxon>Trichinella</taxon>
    </lineage>
</organism>
<protein>
    <submittedName>
        <fullName evidence="1">Uncharacterized protein</fullName>
    </submittedName>
</protein>
<name>A0A0V0U4F3_9BILA</name>
<proteinExistence type="predicted"/>
<evidence type="ECO:0000313" key="2">
    <source>
        <dbReference type="Proteomes" id="UP000055048"/>
    </source>
</evidence>